<keyword evidence="1" id="KW-0732">Signal</keyword>
<proteinExistence type="predicted"/>
<protein>
    <submittedName>
        <fullName evidence="2">Uncharacterized protein</fullName>
    </submittedName>
</protein>
<organism evidence="2 3">
    <name type="scientific">Littorina saxatilis</name>
    <dbReference type="NCBI Taxonomy" id="31220"/>
    <lineage>
        <taxon>Eukaryota</taxon>
        <taxon>Metazoa</taxon>
        <taxon>Spiralia</taxon>
        <taxon>Lophotrochozoa</taxon>
        <taxon>Mollusca</taxon>
        <taxon>Gastropoda</taxon>
        <taxon>Caenogastropoda</taxon>
        <taxon>Littorinimorpha</taxon>
        <taxon>Littorinoidea</taxon>
        <taxon>Littorinidae</taxon>
        <taxon>Littorina</taxon>
    </lineage>
</organism>
<evidence type="ECO:0000256" key="1">
    <source>
        <dbReference type="SAM" id="SignalP"/>
    </source>
</evidence>
<feature type="signal peptide" evidence="1">
    <location>
        <begin position="1"/>
        <end position="20"/>
    </location>
</feature>
<dbReference type="AlphaFoldDB" id="A0AAN9B5F8"/>
<evidence type="ECO:0000313" key="2">
    <source>
        <dbReference type="EMBL" id="KAK7099192.1"/>
    </source>
</evidence>
<accession>A0AAN9B5F8</accession>
<reference evidence="2 3" key="1">
    <citation type="submission" date="2024-02" db="EMBL/GenBank/DDBJ databases">
        <title>Chromosome-scale genome assembly of the rough periwinkle Littorina saxatilis.</title>
        <authorList>
            <person name="De Jode A."/>
            <person name="Faria R."/>
            <person name="Formenti G."/>
            <person name="Sims Y."/>
            <person name="Smith T.P."/>
            <person name="Tracey A."/>
            <person name="Wood J.M.D."/>
            <person name="Zagrodzka Z.B."/>
            <person name="Johannesson K."/>
            <person name="Butlin R.K."/>
            <person name="Leder E.H."/>
        </authorList>
    </citation>
    <scope>NUCLEOTIDE SEQUENCE [LARGE SCALE GENOMIC DNA]</scope>
    <source>
        <strain evidence="2">Snail1</strain>
        <tissue evidence="2">Muscle</tissue>
    </source>
</reference>
<feature type="chain" id="PRO_5042986526" evidence="1">
    <location>
        <begin position="21"/>
        <end position="562"/>
    </location>
</feature>
<dbReference type="EMBL" id="JBAMIC010000012">
    <property type="protein sequence ID" value="KAK7099192.1"/>
    <property type="molecule type" value="Genomic_DNA"/>
</dbReference>
<keyword evidence="3" id="KW-1185">Reference proteome</keyword>
<comment type="caution">
    <text evidence="2">The sequence shown here is derived from an EMBL/GenBank/DDBJ whole genome shotgun (WGS) entry which is preliminary data.</text>
</comment>
<sequence length="562" mass="58846">MKSVYLSSFVLLIWVAGSLAADGDAGGKCVGDNNSCTDANAYCDDSDTRNKVCSCKAGWVRKGSKCVRGANQPCGPSECMAFGACNDGVCGCDASLGRVLLTGSADNSSCVCPENQVMGGKDGKCLKTIGQPCTADTECITDAVCNAETKKCECDSAKFFGTAKDNATWCPCNLTKTIQRTAGITKCLLKFGQECTSTSECKAGDGVICDQTCKCDTTKNYEMNEPSSACQCAADHTKRSDKTCGKNVNQDCAAGDVCTDHANCNSNGKCVCDIANFWSTNTGNTCYCNDGPDFKTKADGSCGRNLDKTCARDSQCLDHAICSLDTTTNTNKCTCDASKFREKIGDINECACNENTIQDSNDKMCRKKVGQPCNDVSECVTTHGMVCKEVDKTKICTCDTTKHFAAGTAGDTTCSCADGDMYHLQMADGSCAIKVGKNCSSADAFCVPGAVCDKKSQLCLCDSTNNYATGSVGDTKCSCDANSEQIPGTHFCGETIIIGGNCTAKTDVCTDHATCTMDMESGTSSCKCSGKTMLDGSCSVASPVVASFGVLMAGLLMTSRLI</sequence>
<gene>
    <name evidence="2" type="ORF">V1264_003373</name>
</gene>
<name>A0AAN9B5F8_9CAEN</name>
<evidence type="ECO:0000313" key="3">
    <source>
        <dbReference type="Proteomes" id="UP001374579"/>
    </source>
</evidence>
<dbReference type="Proteomes" id="UP001374579">
    <property type="component" value="Unassembled WGS sequence"/>
</dbReference>